<evidence type="ECO:0000256" key="5">
    <source>
        <dbReference type="ARBA" id="ARBA00022741"/>
    </source>
</evidence>
<reference evidence="10 11" key="1">
    <citation type="submission" date="2019-10" db="EMBL/GenBank/DDBJ databases">
        <title>Genome diversity of Sutterella seckii.</title>
        <authorList>
            <person name="Chaplin A.V."/>
            <person name="Sokolova S.R."/>
            <person name="Mosin K.A."/>
            <person name="Ivanova E.L."/>
            <person name="Kochetkova T.O."/>
            <person name="Goltsov A.Y."/>
            <person name="Trofimov D.Y."/>
            <person name="Efimov B.A."/>
        </authorList>
    </citation>
    <scope>NUCLEOTIDE SEQUENCE [LARGE SCALE GENOMIC DNA]</scope>
    <source>
        <strain evidence="10 11">ASD393</strain>
    </source>
</reference>
<dbReference type="InterPro" id="IPR003593">
    <property type="entry name" value="AAA+_ATPase"/>
</dbReference>
<dbReference type="OrthoDB" id="9802772at2"/>
<dbReference type="AlphaFoldDB" id="A0A6I1EJ97"/>
<evidence type="ECO:0000256" key="1">
    <source>
        <dbReference type="ARBA" id="ARBA00004417"/>
    </source>
</evidence>
<feature type="domain" description="ABC transporter" evidence="9">
    <location>
        <begin position="2"/>
        <end position="252"/>
    </location>
</feature>
<feature type="domain" description="ABC transporter" evidence="9">
    <location>
        <begin position="361"/>
        <end position="603"/>
    </location>
</feature>
<evidence type="ECO:0000256" key="7">
    <source>
        <dbReference type="ARBA" id="ARBA00023136"/>
    </source>
</evidence>
<evidence type="ECO:0000256" key="8">
    <source>
        <dbReference type="SAM" id="MobiDB-lite"/>
    </source>
</evidence>
<proteinExistence type="inferred from homology"/>
<dbReference type="EMBL" id="WEHX01000032">
    <property type="protein sequence ID" value="KAB7660332.1"/>
    <property type="molecule type" value="Genomic_DNA"/>
</dbReference>
<dbReference type="GO" id="GO:0055085">
    <property type="term" value="P:transmembrane transport"/>
    <property type="evidence" value="ECO:0007669"/>
    <property type="project" value="UniProtKB-ARBA"/>
</dbReference>
<comment type="subcellular location">
    <subcellularLocation>
        <location evidence="1">Cell inner membrane</location>
        <topology evidence="1">Peripheral membrane protein</topology>
    </subcellularLocation>
</comment>
<dbReference type="InterPro" id="IPR017871">
    <property type="entry name" value="ABC_transporter-like_CS"/>
</dbReference>
<evidence type="ECO:0000313" key="10">
    <source>
        <dbReference type="EMBL" id="KAB7660332.1"/>
    </source>
</evidence>
<dbReference type="PANTHER" id="PTHR43297:SF2">
    <property type="entry name" value="DIPEPTIDE TRANSPORT ATP-BINDING PROTEIN DPPD"/>
    <property type="match status" value="1"/>
</dbReference>
<evidence type="ECO:0000313" key="11">
    <source>
        <dbReference type="Proteomes" id="UP000430564"/>
    </source>
</evidence>
<keyword evidence="3" id="KW-0813">Transport</keyword>
<dbReference type="InterPro" id="IPR050388">
    <property type="entry name" value="ABC_Ni/Peptide_Import"/>
</dbReference>
<dbReference type="GO" id="GO:0005886">
    <property type="term" value="C:plasma membrane"/>
    <property type="evidence" value="ECO:0007669"/>
    <property type="project" value="UniProtKB-SubCell"/>
</dbReference>
<dbReference type="Pfam" id="PF00005">
    <property type="entry name" value="ABC_tran"/>
    <property type="match status" value="2"/>
</dbReference>
<keyword evidence="6 10" id="KW-0067">ATP-binding</keyword>
<keyword evidence="4" id="KW-1003">Cell membrane</keyword>
<organism evidence="10 11">
    <name type="scientific">Sutterella seckii</name>
    <dbReference type="NCBI Taxonomy" id="1944635"/>
    <lineage>
        <taxon>Bacteria</taxon>
        <taxon>Pseudomonadati</taxon>
        <taxon>Pseudomonadota</taxon>
        <taxon>Betaproteobacteria</taxon>
        <taxon>Burkholderiales</taxon>
        <taxon>Sutterellaceae</taxon>
        <taxon>Sutterella</taxon>
    </lineage>
</organism>
<dbReference type="SUPFAM" id="SSF52540">
    <property type="entry name" value="P-loop containing nucleoside triphosphate hydrolases"/>
    <property type="match status" value="2"/>
</dbReference>
<comment type="similarity">
    <text evidence="2">Belongs to the ABC transporter superfamily.</text>
</comment>
<feature type="compositionally biased region" description="Basic and acidic residues" evidence="8">
    <location>
        <begin position="296"/>
        <end position="307"/>
    </location>
</feature>
<evidence type="ECO:0000256" key="4">
    <source>
        <dbReference type="ARBA" id="ARBA00022475"/>
    </source>
</evidence>
<dbReference type="Pfam" id="PF08352">
    <property type="entry name" value="oligo_HPY"/>
    <property type="match status" value="2"/>
</dbReference>
<evidence type="ECO:0000256" key="2">
    <source>
        <dbReference type="ARBA" id="ARBA00005417"/>
    </source>
</evidence>
<feature type="region of interest" description="Disordered" evidence="8">
    <location>
        <begin position="296"/>
        <end position="338"/>
    </location>
</feature>
<keyword evidence="5" id="KW-0547">Nucleotide-binding</keyword>
<dbReference type="CDD" id="cd03257">
    <property type="entry name" value="ABC_NikE_OppD_transporters"/>
    <property type="match status" value="2"/>
</dbReference>
<dbReference type="NCBIfam" id="NF008453">
    <property type="entry name" value="PRK11308.1"/>
    <property type="match status" value="2"/>
</dbReference>
<dbReference type="PANTHER" id="PTHR43297">
    <property type="entry name" value="OLIGOPEPTIDE TRANSPORT ATP-BINDING PROTEIN APPD"/>
    <property type="match status" value="1"/>
</dbReference>
<dbReference type="PROSITE" id="PS50893">
    <property type="entry name" value="ABC_TRANSPORTER_2"/>
    <property type="match status" value="2"/>
</dbReference>
<dbReference type="SMART" id="SM00382">
    <property type="entry name" value="AAA"/>
    <property type="match status" value="2"/>
</dbReference>
<gene>
    <name evidence="10" type="ORF">GBM95_06185</name>
</gene>
<dbReference type="Proteomes" id="UP000430564">
    <property type="component" value="Unassembled WGS sequence"/>
</dbReference>
<dbReference type="FunFam" id="3.40.50.300:FF:000016">
    <property type="entry name" value="Oligopeptide ABC transporter ATP-binding component"/>
    <property type="match status" value="1"/>
</dbReference>
<feature type="compositionally biased region" description="Basic and acidic residues" evidence="8">
    <location>
        <begin position="325"/>
        <end position="338"/>
    </location>
</feature>
<dbReference type="InterPro" id="IPR003439">
    <property type="entry name" value="ABC_transporter-like_ATP-bd"/>
</dbReference>
<protein>
    <submittedName>
        <fullName evidence="10">ABC transporter ATP-binding protein</fullName>
    </submittedName>
</protein>
<keyword evidence="7" id="KW-0472">Membrane</keyword>
<dbReference type="InterPro" id="IPR027417">
    <property type="entry name" value="P-loop_NTPase"/>
</dbReference>
<dbReference type="GO" id="GO:0015833">
    <property type="term" value="P:peptide transport"/>
    <property type="evidence" value="ECO:0007669"/>
    <property type="project" value="InterPro"/>
</dbReference>
<dbReference type="GO" id="GO:0005524">
    <property type="term" value="F:ATP binding"/>
    <property type="evidence" value="ECO:0007669"/>
    <property type="project" value="UniProtKB-KW"/>
</dbReference>
<dbReference type="NCBIfam" id="TIGR01727">
    <property type="entry name" value="oligo_HPY"/>
    <property type="match status" value="1"/>
</dbReference>
<dbReference type="InterPro" id="IPR013563">
    <property type="entry name" value="Oligopep_ABC_C"/>
</dbReference>
<dbReference type="NCBIfam" id="NF007739">
    <property type="entry name" value="PRK10419.1"/>
    <property type="match status" value="2"/>
</dbReference>
<evidence type="ECO:0000259" key="9">
    <source>
        <dbReference type="PROSITE" id="PS50893"/>
    </source>
</evidence>
<evidence type="ECO:0000256" key="3">
    <source>
        <dbReference type="ARBA" id="ARBA00022448"/>
    </source>
</evidence>
<evidence type="ECO:0000256" key="6">
    <source>
        <dbReference type="ARBA" id="ARBA00022840"/>
    </source>
</evidence>
<name>A0A6I1EJ97_9BURK</name>
<comment type="caution">
    <text evidence="10">The sequence shown here is derived from an EMBL/GenBank/DDBJ whole genome shotgun (WGS) entry which is preliminary data.</text>
</comment>
<dbReference type="Gene3D" id="3.40.50.300">
    <property type="entry name" value="P-loop containing nucleotide triphosphate hydrolases"/>
    <property type="match status" value="2"/>
</dbReference>
<dbReference type="PROSITE" id="PS00211">
    <property type="entry name" value="ABC_TRANSPORTER_1"/>
    <property type="match status" value="1"/>
</dbReference>
<sequence length="612" mass="66834">MLSVKDLSVDLPLEGGTLHAVRHVSFDLKRGETLALVGESGCGKSMVASALMRLLPEDARTPTGRIDFDGTELLSLMESEMRAFRGARIALIFQEPATSFNPVMTVGAQIVEMIRAHRKMTSGEARATAVEWLRRAGVPEPERRFDAFPHELSGGLKQRAMIAMALSAEPDIVIADEPTTALDVTLQAQVLDELKRLKRERGLTLLLITHDLALLPGIADRVALMYAGEIVETAPTEDFFRAPEHPYARALLEALPRGESREKRLHPIEGTVPLLTRTPEGCAFAPRCPYAEGRCRSEAPREKERGDGQGTVRCRRAGVLSAPKSRNDGEALSESSEREADGALLEIRHLSVKVEPKSLRDKAAELLRKAKPRVILPDLSLEIPRARTLALVGESGSGKTTAALAALGLLGSGLHAEGSVLLKGESFRAGAQRPLRFRRAVQVVFQDPFSSLDPRMTVEELIGEALIALCPELNGEERSARIGRLLDETGLPAGSRTRYPHEFSGGQRQRIAIARALAAEPEIILLDEPTSALDVSVQAQILNLLLRLQKERGLSYLLITHNFGVVEYLAHRIAVMAGGRIVEEGPAVQVMNSPRDPYTQRLLASVPRIRVP</sequence>
<dbReference type="GO" id="GO:0016887">
    <property type="term" value="F:ATP hydrolysis activity"/>
    <property type="evidence" value="ECO:0007669"/>
    <property type="project" value="InterPro"/>
</dbReference>
<accession>A0A6I1EJ97</accession>